<comment type="caution">
    <text evidence="1">The sequence shown here is derived from an EMBL/GenBank/DDBJ whole genome shotgun (WGS) entry which is preliminary data.</text>
</comment>
<organism evidence="1 2">
    <name type="scientific">Clostridium tarantellae</name>
    <dbReference type="NCBI Taxonomy" id="39493"/>
    <lineage>
        <taxon>Bacteria</taxon>
        <taxon>Bacillati</taxon>
        <taxon>Bacillota</taxon>
        <taxon>Clostridia</taxon>
        <taxon>Eubacteriales</taxon>
        <taxon>Clostridiaceae</taxon>
        <taxon>Clostridium</taxon>
    </lineage>
</organism>
<dbReference type="AlphaFoldDB" id="A0A6I1MUJ3"/>
<sequence length="116" mass="13491">MNLIAKTNIDIFLYDTSNILNNIQGKDEIDLDTINEIRNISYFYKELLNKFKSINPPKEVEKNNELLIISIENCVQDLENILINKDKVTLKEDTINFIKSNDQLIKALEKISSFNI</sequence>
<gene>
    <name evidence="1" type="ORF">GBZ86_12210</name>
</gene>
<dbReference type="Proteomes" id="UP000430345">
    <property type="component" value="Unassembled WGS sequence"/>
</dbReference>
<keyword evidence="2" id="KW-1185">Reference proteome</keyword>
<dbReference type="EMBL" id="WHJC01000234">
    <property type="protein sequence ID" value="MPQ44511.1"/>
    <property type="molecule type" value="Genomic_DNA"/>
</dbReference>
<proteinExistence type="predicted"/>
<reference evidence="1 2" key="1">
    <citation type="submission" date="2019-10" db="EMBL/GenBank/DDBJ databases">
        <title>The Genome Sequence of Clostridium tarantellae Isolated from Fish Brain.</title>
        <authorList>
            <person name="Bano L."/>
            <person name="Kiel M."/>
            <person name="Sales G."/>
            <person name="Doxey A.C."/>
            <person name="Mansfield M.J."/>
            <person name="Schiavone M."/>
            <person name="Rossetto O."/>
            <person name="Pirazzini M."/>
            <person name="Dobrindt U."/>
            <person name="Montecucco C."/>
        </authorList>
    </citation>
    <scope>NUCLEOTIDE SEQUENCE [LARGE SCALE GENOMIC DNA]</scope>
    <source>
        <strain evidence="1 2">DSM 3997</strain>
    </source>
</reference>
<protein>
    <submittedName>
        <fullName evidence="1">Uncharacterized protein</fullName>
    </submittedName>
</protein>
<evidence type="ECO:0000313" key="2">
    <source>
        <dbReference type="Proteomes" id="UP000430345"/>
    </source>
</evidence>
<evidence type="ECO:0000313" key="1">
    <source>
        <dbReference type="EMBL" id="MPQ44511.1"/>
    </source>
</evidence>
<name>A0A6I1MUJ3_9CLOT</name>
<accession>A0A6I1MUJ3</accession>